<feature type="transmembrane region" description="Helical" evidence="1">
    <location>
        <begin position="12"/>
        <end position="29"/>
    </location>
</feature>
<dbReference type="EMBL" id="FOKI01000046">
    <property type="protein sequence ID" value="SFB41097.1"/>
    <property type="molecule type" value="Genomic_DNA"/>
</dbReference>
<dbReference type="Pfam" id="PF16111">
    <property type="entry name" value="DUF4829"/>
    <property type="match status" value="1"/>
</dbReference>
<dbReference type="AlphaFoldDB" id="A0A1I1AT95"/>
<dbReference type="InterPro" id="IPR032256">
    <property type="entry name" value="DUF4829"/>
</dbReference>
<keyword evidence="1" id="KW-1133">Transmembrane helix</keyword>
<keyword evidence="1" id="KW-0472">Membrane</keyword>
<proteinExistence type="predicted"/>
<reference evidence="3 4" key="1">
    <citation type="submission" date="2016-10" db="EMBL/GenBank/DDBJ databases">
        <authorList>
            <person name="de Groot N.N."/>
        </authorList>
    </citation>
    <scope>NUCLEOTIDE SEQUENCE [LARGE SCALE GENOMIC DNA]</scope>
    <source>
        <strain evidence="3 4">DSM 12271</strain>
    </source>
</reference>
<keyword evidence="4" id="KW-1185">Reference proteome</keyword>
<dbReference type="OrthoDB" id="1933189at2"/>
<evidence type="ECO:0000313" key="4">
    <source>
        <dbReference type="Proteomes" id="UP000198619"/>
    </source>
</evidence>
<feature type="domain" description="DUF4829" evidence="2">
    <location>
        <begin position="47"/>
        <end position="157"/>
    </location>
</feature>
<evidence type="ECO:0000313" key="3">
    <source>
        <dbReference type="EMBL" id="SFB41097.1"/>
    </source>
</evidence>
<name>A0A1I1AT95_9CLOT</name>
<evidence type="ECO:0000256" key="1">
    <source>
        <dbReference type="SAM" id="Phobius"/>
    </source>
</evidence>
<evidence type="ECO:0000259" key="2">
    <source>
        <dbReference type="Pfam" id="PF16111"/>
    </source>
</evidence>
<accession>A0A1I1AT95</accession>
<dbReference type="RefSeq" id="WP_090042933.1">
    <property type="nucleotide sequence ID" value="NZ_FOKI01000046.1"/>
</dbReference>
<keyword evidence="1" id="KW-0812">Transmembrane</keyword>
<organism evidence="3 4">
    <name type="scientific">Clostridium frigidicarnis</name>
    <dbReference type="NCBI Taxonomy" id="84698"/>
    <lineage>
        <taxon>Bacteria</taxon>
        <taxon>Bacillati</taxon>
        <taxon>Bacillota</taxon>
        <taxon>Clostridia</taxon>
        <taxon>Eubacteriales</taxon>
        <taxon>Clostridiaceae</taxon>
        <taxon>Clostridium</taxon>
    </lineage>
</organism>
<dbReference type="STRING" id="84698.SAMN04488528_10461"/>
<gene>
    <name evidence="3" type="ORF">SAMN04488528_10461</name>
</gene>
<sequence>MYLKNNNKFKILICIFFLACLGIISLYVFNSKKNIDPVNLDALDPTEVIEKYFEYYNIKDKRKVLLTMTPKDSDLDVIFGFKYLEYIKIINIEDANSTQRDSYISNGISKENVNVFEVTFESKYLINNPPWESGTRCIYFVLIRDNDSSPWLIDAIGE</sequence>
<protein>
    <recommendedName>
        <fullName evidence="2">DUF4829 domain-containing protein</fullName>
    </recommendedName>
</protein>
<dbReference type="Proteomes" id="UP000198619">
    <property type="component" value="Unassembled WGS sequence"/>
</dbReference>